<evidence type="ECO:0000313" key="2">
    <source>
        <dbReference type="Proteomes" id="UP000004217"/>
    </source>
</evidence>
<accession>G2GKN3</accession>
<organism evidence="1 2">
    <name type="scientific">Streptomyces zinciresistens K42</name>
    <dbReference type="NCBI Taxonomy" id="700597"/>
    <lineage>
        <taxon>Bacteria</taxon>
        <taxon>Bacillati</taxon>
        <taxon>Actinomycetota</taxon>
        <taxon>Actinomycetes</taxon>
        <taxon>Kitasatosporales</taxon>
        <taxon>Streptomycetaceae</taxon>
        <taxon>Streptomyces</taxon>
    </lineage>
</organism>
<sequence length="120" mass="13650">MAGRWDDFSESAQEFFRSQGYDESNFAEFFQPYSSGVRFNESGMGATSIPLDQMDGIDRQNIGHYWNAVKDFLNGEDPTGSQVSSYSGYQVAGRYFETDLDVIMRQAMNGDLNFQSIYEI</sequence>
<dbReference type="RefSeq" id="WP_007502333.1">
    <property type="nucleotide sequence ID" value="NZ_AGBF01000181.1"/>
</dbReference>
<keyword evidence="2" id="KW-1185">Reference proteome</keyword>
<evidence type="ECO:0000313" key="1">
    <source>
        <dbReference type="EMBL" id="EGX55937.1"/>
    </source>
</evidence>
<comment type="caution">
    <text evidence="1">The sequence shown here is derived from an EMBL/GenBank/DDBJ whole genome shotgun (WGS) entry which is preliminary data.</text>
</comment>
<dbReference type="Proteomes" id="UP000004217">
    <property type="component" value="Unassembled WGS sequence"/>
</dbReference>
<gene>
    <name evidence="1" type="ORF">SZN_30382</name>
</gene>
<name>G2GKN3_9ACTN</name>
<reference evidence="1 2" key="1">
    <citation type="submission" date="2011-08" db="EMBL/GenBank/DDBJ databases">
        <authorList>
            <person name="Lin Y."/>
            <person name="Hao X."/>
            <person name="Johnstone L."/>
            <person name="Miller S.J."/>
            <person name="Wei G."/>
            <person name="Rensing C."/>
        </authorList>
    </citation>
    <scope>NUCLEOTIDE SEQUENCE [LARGE SCALE GENOMIC DNA]</scope>
    <source>
        <strain evidence="1 2">K42</strain>
    </source>
</reference>
<protein>
    <submittedName>
        <fullName evidence="1">Uncharacterized protein</fullName>
    </submittedName>
</protein>
<dbReference type="EMBL" id="AGBF01000181">
    <property type="protein sequence ID" value="EGX55937.1"/>
    <property type="molecule type" value="Genomic_DNA"/>
</dbReference>
<dbReference type="AlphaFoldDB" id="G2GKN3"/>
<proteinExistence type="predicted"/>